<feature type="transmembrane region" description="Helical" evidence="1">
    <location>
        <begin position="52"/>
        <end position="72"/>
    </location>
</feature>
<evidence type="ECO:0008006" key="4">
    <source>
        <dbReference type="Google" id="ProtNLM"/>
    </source>
</evidence>
<dbReference type="SUPFAM" id="SSF103473">
    <property type="entry name" value="MFS general substrate transporter"/>
    <property type="match status" value="1"/>
</dbReference>
<dbReference type="OrthoDB" id="9150135at2"/>
<accession>A0A431VWC0</accession>
<reference evidence="2 3" key="1">
    <citation type="submission" date="2018-12" db="EMBL/GenBank/DDBJ databases">
        <authorList>
            <person name="Yu L."/>
        </authorList>
    </citation>
    <scope>NUCLEOTIDE SEQUENCE [LARGE SCALE GENOMIC DNA]</scope>
    <source>
        <strain evidence="2 3">HAW-EB5</strain>
    </source>
</reference>
<evidence type="ECO:0000313" key="2">
    <source>
        <dbReference type="EMBL" id="RTR27451.1"/>
    </source>
</evidence>
<organism evidence="2 3">
    <name type="scientific">Shewanella atlantica</name>
    <dbReference type="NCBI Taxonomy" id="271099"/>
    <lineage>
        <taxon>Bacteria</taxon>
        <taxon>Pseudomonadati</taxon>
        <taxon>Pseudomonadota</taxon>
        <taxon>Gammaproteobacteria</taxon>
        <taxon>Alteromonadales</taxon>
        <taxon>Shewanellaceae</taxon>
        <taxon>Shewanella</taxon>
    </lineage>
</organism>
<keyword evidence="1" id="KW-1133">Transmembrane helix</keyword>
<evidence type="ECO:0000313" key="3">
    <source>
        <dbReference type="Proteomes" id="UP000282060"/>
    </source>
</evidence>
<name>A0A431VWC0_9GAMM</name>
<feature type="transmembrane region" description="Helical" evidence="1">
    <location>
        <begin position="24"/>
        <end position="45"/>
    </location>
</feature>
<keyword evidence="1" id="KW-0472">Membrane</keyword>
<keyword evidence="1" id="KW-0812">Transmembrane</keyword>
<dbReference type="EMBL" id="RXNV01000016">
    <property type="protein sequence ID" value="RTR27451.1"/>
    <property type="molecule type" value="Genomic_DNA"/>
</dbReference>
<dbReference type="Proteomes" id="UP000282060">
    <property type="component" value="Unassembled WGS sequence"/>
</dbReference>
<sequence>MTHLAAIKSIQLYLPESQMAKFQGLYNGLYMAVTALVTFITGYLFDSLKADLFIAMALFGVVGFVLTFSLSLKPIKQPVTE</sequence>
<proteinExistence type="predicted"/>
<keyword evidence="3" id="KW-1185">Reference proteome</keyword>
<dbReference type="AlphaFoldDB" id="A0A431VWC0"/>
<comment type="caution">
    <text evidence="2">The sequence shown here is derived from an EMBL/GenBank/DDBJ whole genome shotgun (WGS) entry which is preliminary data.</text>
</comment>
<evidence type="ECO:0000256" key="1">
    <source>
        <dbReference type="SAM" id="Phobius"/>
    </source>
</evidence>
<gene>
    <name evidence="2" type="ORF">EKG39_20405</name>
</gene>
<dbReference type="InterPro" id="IPR036259">
    <property type="entry name" value="MFS_trans_sf"/>
</dbReference>
<dbReference type="RefSeq" id="WP_126507852.1">
    <property type="nucleotide sequence ID" value="NZ_RXNV01000016.1"/>
</dbReference>
<protein>
    <recommendedName>
        <fullName evidence="4">MFS transporter</fullName>
    </recommendedName>
</protein>